<evidence type="ECO:0000259" key="14">
    <source>
        <dbReference type="PROSITE" id="PS51192"/>
    </source>
</evidence>
<dbReference type="Gene3D" id="3.40.50.11180">
    <property type="match status" value="1"/>
</dbReference>
<gene>
    <name evidence="13" type="primary">mfd</name>
    <name evidence="16" type="ORF">BWZ43_03980</name>
</gene>
<proteinExistence type="inferred from homology"/>
<evidence type="ECO:0000256" key="12">
    <source>
        <dbReference type="ARBA" id="ARBA00070128"/>
    </source>
</evidence>
<dbReference type="GO" id="GO:0003684">
    <property type="term" value="F:damaged DNA binding"/>
    <property type="evidence" value="ECO:0007669"/>
    <property type="project" value="InterPro"/>
</dbReference>
<keyword evidence="2 13" id="KW-0963">Cytoplasm</keyword>
<comment type="subcellular location">
    <subcellularLocation>
        <location evidence="1 13">Cytoplasm</location>
    </subcellularLocation>
</comment>
<dbReference type="InterPro" id="IPR027417">
    <property type="entry name" value="P-loop_NTPase"/>
</dbReference>
<dbReference type="CDD" id="cd18810">
    <property type="entry name" value="SF2_C_TRCF"/>
    <property type="match status" value="1"/>
</dbReference>
<dbReference type="GO" id="GO:0005737">
    <property type="term" value="C:cytoplasm"/>
    <property type="evidence" value="ECO:0007669"/>
    <property type="project" value="UniProtKB-SubCell"/>
</dbReference>
<dbReference type="InterPro" id="IPR005118">
    <property type="entry name" value="TRCF_C"/>
</dbReference>
<dbReference type="PROSITE" id="PS51194">
    <property type="entry name" value="HELICASE_CTER"/>
    <property type="match status" value="1"/>
</dbReference>
<dbReference type="GO" id="GO:0003678">
    <property type="term" value="F:DNA helicase activity"/>
    <property type="evidence" value="ECO:0007669"/>
    <property type="project" value="TreeGrafter"/>
</dbReference>
<dbReference type="Gene3D" id="3.30.2060.10">
    <property type="entry name" value="Penicillin-binding protein 1b domain"/>
    <property type="match status" value="1"/>
</dbReference>
<comment type="similarity">
    <text evidence="10 13">In the N-terminal section; belongs to the UvrB family.</text>
</comment>
<dbReference type="InterPro" id="IPR014001">
    <property type="entry name" value="Helicase_ATP-bd"/>
</dbReference>
<dbReference type="InterPro" id="IPR041471">
    <property type="entry name" value="UvrB_inter"/>
</dbReference>
<accession>A0A8E2IAQ8</accession>
<keyword evidence="7 13" id="KW-0067">ATP-binding</keyword>
<evidence type="ECO:0000256" key="5">
    <source>
        <dbReference type="ARBA" id="ARBA00022801"/>
    </source>
</evidence>
<dbReference type="Pfam" id="PF02559">
    <property type="entry name" value="CarD_TRCF_RID"/>
    <property type="match status" value="1"/>
</dbReference>
<evidence type="ECO:0000256" key="6">
    <source>
        <dbReference type="ARBA" id="ARBA00022806"/>
    </source>
</evidence>
<dbReference type="NCBIfam" id="TIGR00580">
    <property type="entry name" value="mfd"/>
    <property type="match status" value="1"/>
</dbReference>
<dbReference type="SMART" id="SM00490">
    <property type="entry name" value="HELICc"/>
    <property type="match status" value="1"/>
</dbReference>
<evidence type="ECO:0000256" key="2">
    <source>
        <dbReference type="ARBA" id="ARBA00022490"/>
    </source>
</evidence>
<reference evidence="16 17" key="1">
    <citation type="submission" date="2017-01" db="EMBL/GenBank/DDBJ databases">
        <title>Draft genome sequence of Bacillus oleronius.</title>
        <authorList>
            <person name="Allam M."/>
        </authorList>
    </citation>
    <scope>NUCLEOTIDE SEQUENCE [LARGE SCALE GENOMIC DNA]</scope>
    <source>
        <strain evidence="16 17">DSM 9356</strain>
    </source>
</reference>
<dbReference type="EC" id="3.6.4.-" evidence="13"/>
<dbReference type="Pfam" id="PF17757">
    <property type="entry name" value="UvrB_inter"/>
    <property type="match status" value="1"/>
</dbReference>
<evidence type="ECO:0000256" key="10">
    <source>
        <dbReference type="ARBA" id="ARBA00061104"/>
    </source>
</evidence>
<evidence type="ECO:0000256" key="3">
    <source>
        <dbReference type="ARBA" id="ARBA00022741"/>
    </source>
</evidence>
<evidence type="ECO:0000256" key="13">
    <source>
        <dbReference type="HAMAP-Rule" id="MF_00969"/>
    </source>
</evidence>
<dbReference type="Gene3D" id="2.40.10.170">
    <property type="match status" value="1"/>
</dbReference>
<dbReference type="PANTHER" id="PTHR47964">
    <property type="entry name" value="ATP-DEPENDENT DNA HELICASE HOMOLOG RECG, CHLOROPLASTIC"/>
    <property type="match status" value="1"/>
</dbReference>
<dbReference type="FunFam" id="3.40.50.300:FF:000546">
    <property type="entry name" value="Transcription-repair-coupling factor"/>
    <property type="match status" value="1"/>
</dbReference>
<keyword evidence="6" id="KW-0347">Helicase</keyword>
<evidence type="ECO:0000256" key="7">
    <source>
        <dbReference type="ARBA" id="ARBA00022840"/>
    </source>
</evidence>
<feature type="domain" description="Helicase C-terminal" evidence="15">
    <location>
        <begin position="835"/>
        <end position="989"/>
    </location>
</feature>
<keyword evidence="4 13" id="KW-0227">DNA damage</keyword>
<evidence type="ECO:0000259" key="15">
    <source>
        <dbReference type="PROSITE" id="PS51194"/>
    </source>
</evidence>
<dbReference type="Pfam" id="PF00270">
    <property type="entry name" value="DEAD"/>
    <property type="match status" value="1"/>
</dbReference>
<dbReference type="InterPro" id="IPR003711">
    <property type="entry name" value="CarD-like/TRCF_RID"/>
</dbReference>
<dbReference type="Gene3D" id="3.40.50.300">
    <property type="entry name" value="P-loop containing nucleotide triphosphate hydrolases"/>
    <property type="match status" value="2"/>
</dbReference>
<evidence type="ECO:0000313" key="16">
    <source>
        <dbReference type="EMBL" id="OOP69677.1"/>
    </source>
</evidence>
<dbReference type="HAMAP" id="MF_00969">
    <property type="entry name" value="TRCF"/>
    <property type="match status" value="1"/>
</dbReference>
<dbReference type="InterPro" id="IPR004576">
    <property type="entry name" value="Mfd"/>
</dbReference>
<evidence type="ECO:0000256" key="9">
    <source>
        <dbReference type="ARBA" id="ARBA00023204"/>
    </source>
</evidence>
<dbReference type="SUPFAM" id="SSF143517">
    <property type="entry name" value="TRCF domain-like"/>
    <property type="match status" value="1"/>
</dbReference>
<dbReference type="InterPro" id="IPR001650">
    <property type="entry name" value="Helicase_C-like"/>
</dbReference>
<dbReference type="GO" id="GO:0006355">
    <property type="term" value="P:regulation of DNA-templated transcription"/>
    <property type="evidence" value="ECO:0007669"/>
    <property type="project" value="UniProtKB-UniRule"/>
</dbReference>
<dbReference type="Pfam" id="PF03461">
    <property type="entry name" value="TRCF"/>
    <property type="match status" value="1"/>
</dbReference>
<dbReference type="GO" id="GO:0005524">
    <property type="term" value="F:ATP binding"/>
    <property type="evidence" value="ECO:0007669"/>
    <property type="project" value="UniProtKB-UniRule"/>
</dbReference>
<evidence type="ECO:0000256" key="8">
    <source>
        <dbReference type="ARBA" id="ARBA00023125"/>
    </source>
</evidence>
<keyword evidence="9 13" id="KW-0234">DNA repair</keyword>
<comment type="similarity">
    <text evidence="11 13">In the C-terminal section; belongs to the helicase family. RecG subfamily.</text>
</comment>
<keyword evidence="17" id="KW-1185">Reference proteome</keyword>
<evidence type="ECO:0000313" key="17">
    <source>
        <dbReference type="Proteomes" id="UP000189761"/>
    </source>
</evidence>
<evidence type="ECO:0000256" key="11">
    <source>
        <dbReference type="ARBA" id="ARBA00061399"/>
    </source>
</evidence>
<dbReference type="Proteomes" id="UP000189761">
    <property type="component" value="Unassembled WGS sequence"/>
</dbReference>
<sequence>MNLFNGDILRGGTESLKDLQQIILQQDEIGSVITGIEAGLKEQLVAGLSGSSRALFIASIYQKVHQSIIIVTYNLHQAQKLYDDLQQFISDKSLYIYPANELIAAEIGIASPELKGQRIEALNFLTSKAKGVLIVPMAGLRRILPTPNIWKGYQISFQVGNEIDLENILVNLNTMGYSRNEMVSAPGEFSLRGGILDIYPLTEANPIRIELFDTEIDSIRTFSIENQKSVKKLDKVMIGPATESPVDPAQLPMIADKLEKGLSKTLKKVKSEASKERLVQNIGYDLELLRNGQKPEQFFKYLSLAYEASTSLLDYVSGKGILILDEFSRIQEINDQLVNEEAEWFTSLLEEGQIVHDIEVSHSLTKLLAQTNLSKIYFSLFLRHIPNTSPQNILNITCRPMQNFHGQMHVLKAEIVRWKKGRFTVVFLGSDKNRVKKLHSVLEDYDIEAAVVEDQGKILPSTIQIIEGGLNTGFELSMIKLAVITEEELFNKSTKKTARRQKLSNAEKIKSYSELKVGDYVVHVNHGIGKYLGIETLIINGVHKDYLHLRYQGSDKLYVPVEQIELVQKYVGSEGKEPKIYKLGGSDWKRVKKKVQSSVQDIADDLIKLYAEREAAKGIAFSPDGDLQREFEATFPYQPTEDQLRSVQEIKRDMERIRPMDRLLCGDVGYGKTEVAIRAAFKAIMDEKQVAFLVPTTILAQQHFETIKERFQDYPINIGLLSRFRTKKQQTETLKGLKSGTVDIVVGTHRLLSKDVQYHDLGLLIIDEEQRFGVNHKEKIKQLKTNVDVLTLTATPIPRTLHMSMLGVRDLSVIETPPENRFPVQTYVMEYNGHLVREAIERELSRNGQVYFLYNRVEDIERKAEEISALVPDARVTYAHGQMTESELESVILSFLEGEYDVLVTTTIIETGVDIPNVNTLIVFDADRMGLSQLYQLRGRVGRSNRVAYAYFTYRKDKVLTEVSEKRLQAIKEFTELGSGFKIAMRDLSIRGAGNILGAQQHGFIDSVGFDLYSQMLKEAIEERKGQGQPTVPAFEVELEIDAYIPDTYISDGHQKIEMYKRFRGITQLEEVEELKEEMMDRFGEYPSQVGLLFTVAEMKVYAQEAMLESIKQIKQQVTILMSEQGTQQVDGPKVVSQLNKYGRAVGFGMDGNKLKITLNIKGLDQEKWLSVAYEIIKEVNSSLKTKEHVI</sequence>
<organism evidence="16 17">
    <name type="scientific">Heyndrickxia oleronia</name>
    <dbReference type="NCBI Taxonomy" id="38875"/>
    <lineage>
        <taxon>Bacteria</taxon>
        <taxon>Bacillati</taxon>
        <taxon>Bacillota</taxon>
        <taxon>Bacilli</taxon>
        <taxon>Bacillales</taxon>
        <taxon>Bacillaceae</taxon>
        <taxon>Heyndrickxia</taxon>
    </lineage>
</organism>
<dbReference type="InterPro" id="IPR037235">
    <property type="entry name" value="TRCF-like_C_D7"/>
</dbReference>
<dbReference type="CDD" id="cd17991">
    <property type="entry name" value="DEXHc_TRCF"/>
    <property type="match status" value="1"/>
</dbReference>
<dbReference type="InterPro" id="IPR036101">
    <property type="entry name" value="CarD-like/TRCF_RID_sf"/>
</dbReference>
<dbReference type="SMART" id="SM01058">
    <property type="entry name" value="CarD_TRCF"/>
    <property type="match status" value="1"/>
</dbReference>
<dbReference type="EMBL" id="MTLA01000042">
    <property type="protein sequence ID" value="OOP69677.1"/>
    <property type="molecule type" value="Genomic_DNA"/>
</dbReference>
<evidence type="ECO:0000256" key="1">
    <source>
        <dbReference type="ARBA" id="ARBA00004496"/>
    </source>
</evidence>
<dbReference type="SMART" id="SM00487">
    <property type="entry name" value="DEXDc"/>
    <property type="match status" value="1"/>
</dbReference>
<dbReference type="AlphaFoldDB" id="A0A8E2IAQ8"/>
<dbReference type="InterPro" id="IPR011545">
    <property type="entry name" value="DEAD/DEAH_box_helicase_dom"/>
</dbReference>
<dbReference type="SUPFAM" id="SSF52540">
    <property type="entry name" value="P-loop containing nucleoside triphosphate hydrolases"/>
    <property type="match status" value="4"/>
</dbReference>
<dbReference type="GO" id="GO:0016787">
    <property type="term" value="F:hydrolase activity"/>
    <property type="evidence" value="ECO:0007669"/>
    <property type="project" value="UniProtKB-KW"/>
</dbReference>
<dbReference type="PANTHER" id="PTHR47964:SF1">
    <property type="entry name" value="ATP-DEPENDENT DNA HELICASE HOMOLOG RECG, CHLOROPLASTIC"/>
    <property type="match status" value="1"/>
</dbReference>
<keyword evidence="3 13" id="KW-0547">Nucleotide-binding</keyword>
<keyword evidence="5 13" id="KW-0378">Hydrolase</keyword>
<dbReference type="SMART" id="SM00982">
    <property type="entry name" value="TRCF"/>
    <property type="match status" value="1"/>
</dbReference>
<keyword evidence="8 13" id="KW-0238">DNA-binding</keyword>
<dbReference type="InterPro" id="IPR047112">
    <property type="entry name" value="RecG/Mfd"/>
</dbReference>
<comment type="function">
    <text evidence="13">Couples transcription and DNA repair by recognizing RNA polymerase (RNAP) stalled at DNA lesions. Mediates ATP-dependent release of RNAP and its truncated transcript from the DNA, and recruitment of nucleotide excision repair machinery to the damaged site.</text>
</comment>
<dbReference type="SUPFAM" id="SSF141259">
    <property type="entry name" value="CarD-like"/>
    <property type="match status" value="1"/>
</dbReference>
<comment type="caution">
    <text evidence="16">The sequence shown here is derived from an EMBL/GenBank/DDBJ whole genome shotgun (WGS) entry which is preliminary data.</text>
</comment>
<dbReference type="Gene3D" id="3.90.1150.50">
    <property type="entry name" value="Transcription-repair-coupling factor, D7 domain"/>
    <property type="match status" value="1"/>
</dbReference>
<dbReference type="Pfam" id="PF00271">
    <property type="entry name" value="Helicase_C"/>
    <property type="match status" value="1"/>
</dbReference>
<feature type="domain" description="Helicase ATP-binding" evidence="14">
    <location>
        <begin position="653"/>
        <end position="814"/>
    </location>
</feature>
<protein>
    <recommendedName>
        <fullName evidence="12 13">Transcription-repair-coupling factor</fullName>
        <shortName evidence="13">TRCF</shortName>
        <ecNumber evidence="13">3.6.4.-</ecNumber>
    </recommendedName>
</protein>
<evidence type="ECO:0000256" key="4">
    <source>
        <dbReference type="ARBA" id="ARBA00022763"/>
    </source>
</evidence>
<dbReference type="GO" id="GO:0000716">
    <property type="term" value="P:transcription-coupled nucleotide-excision repair, DNA damage recognition"/>
    <property type="evidence" value="ECO:0007669"/>
    <property type="project" value="UniProtKB-UniRule"/>
</dbReference>
<name>A0A8E2IAQ8_9BACI</name>
<dbReference type="PROSITE" id="PS51192">
    <property type="entry name" value="HELICASE_ATP_BIND_1"/>
    <property type="match status" value="1"/>
</dbReference>